<keyword evidence="6" id="KW-1185">Reference proteome</keyword>
<accession>A0A0G2F9H1</accession>
<evidence type="ECO:0000313" key="5">
    <source>
        <dbReference type="EMBL" id="KKY30826.1"/>
    </source>
</evidence>
<dbReference type="PANTHER" id="PTHR46098:SF1">
    <property type="entry name" value="TRNA (CYTOSINE(38)-C(5))-METHYLTRANSFERASE"/>
    <property type="match status" value="1"/>
</dbReference>
<sequence length="194" mass="21276">METFAGIGGFGVAATRLGFTCVYANENNPHCIETYEKNHCRAGPGITNVDDRDIKTVILTMSHPSRMLPIATIAFGGFPCQPFSTNGKRAGLDDEEHIGLFYEFIKLLVQLRNPIAILENVGPFTADPKLEGMKVVQEEFEAAGYHMSTGTCNAVDFNLAQNRNRCFIVAVRKDLAAGPFECEFVLDAMAAHKN</sequence>
<evidence type="ECO:0000256" key="1">
    <source>
        <dbReference type="ARBA" id="ARBA00022603"/>
    </source>
</evidence>
<gene>
    <name evidence="5" type="ORF">UCDDA912_g09252</name>
</gene>
<feature type="active site" evidence="4">
    <location>
        <position position="80"/>
    </location>
</feature>
<organism evidence="5 6">
    <name type="scientific">Diaporthe ampelina</name>
    <dbReference type="NCBI Taxonomy" id="1214573"/>
    <lineage>
        <taxon>Eukaryota</taxon>
        <taxon>Fungi</taxon>
        <taxon>Dikarya</taxon>
        <taxon>Ascomycota</taxon>
        <taxon>Pezizomycotina</taxon>
        <taxon>Sordariomycetes</taxon>
        <taxon>Sordariomycetidae</taxon>
        <taxon>Diaporthales</taxon>
        <taxon>Diaporthaceae</taxon>
        <taxon>Diaporthe</taxon>
    </lineage>
</organism>
<evidence type="ECO:0000256" key="2">
    <source>
        <dbReference type="ARBA" id="ARBA00022679"/>
    </source>
</evidence>
<dbReference type="InterPro" id="IPR029063">
    <property type="entry name" value="SAM-dependent_MTases_sf"/>
</dbReference>
<dbReference type="Gene3D" id="3.40.50.150">
    <property type="entry name" value="Vaccinia Virus protein VP39"/>
    <property type="match status" value="1"/>
</dbReference>
<name>A0A0G2F9H1_9PEZI</name>
<dbReference type="OrthoDB" id="414133at2759"/>
<dbReference type="InterPro" id="IPR001525">
    <property type="entry name" value="C5_MeTfrase"/>
</dbReference>
<dbReference type="STRING" id="1214573.A0A0G2F9H1"/>
<dbReference type="InterPro" id="IPR050750">
    <property type="entry name" value="C5-MTase"/>
</dbReference>
<reference evidence="5 6" key="2">
    <citation type="submission" date="2015-05" db="EMBL/GenBank/DDBJ databases">
        <authorList>
            <person name="Morales-Cruz A."/>
            <person name="Amrine K.C."/>
            <person name="Cantu D."/>
        </authorList>
    </citation>
    <scope>NUCLEOTIDE SEQUENCE [LARGE SCALE GENOMIC DNA]</scope>
    <source>
        <strain evidence="5">DA912</strain>
    </source>
</reference>
<dbReference type="EMBL" id="LCUC01000442">
    <property type="protein sequence ID" value="KKY30826.1"/>
    <property type="molecule type" value="Genomic_DNA"/>
</dbReference>
<dbReference type="SUPFAM" id="SSF53335">
    <property type="entry name" value="S-adenosyl-L-methionine-dependent methyltransferases"/>
    <property type="match status" value="1"/>
</dbReference>
<dbReference type="PROSITE" id="PS51679">
    <property type="entry name" value="SAM_MT_C5"/>
    <property type="match status" value="1"/>
</dbReference>
<reference evidence="5 6" key="1">
    <citation type="submission" date="2015-05" db="EMBL/GenBank/DDBJ databases">
        <title>Distinctive expansion of gene families associated with plant cell wall degradation and secondary metabolism in the genomes of grapevine trunk pathogens.</title>
        <authorList>
            <person name="Lawrence D.P."/>
            <person name="Travadon R."/>
            <person name="Rolshausen P.E."/>
            <person name="Baumgartner K."/>
        </authorList>
    </citation>
    <scope>NUCLEOTIDE SEQUENCE [LARGE SCALE GENOMIC DNA]</scope>
    <source>
        <strain evidence="5">DA912</strain>
    </source>
</reference>
<keyword evidence="1 4" id="KW-0489">Methyltransferase</keyword>
<dbReference type="NCBIfam" id="TIGR00675">
    <property type="entry name" value="dcm"/>
    <property type="match status" value="1"/>
</dbReference>
<evidence type="ECO:0000256" key="4">
    <source>
        <dbReference type="PROSITE-ProRule" id="PRU01016"/>
    </source>
</evidence>
<proteinExistence type="inferred from homology"/>
<evidence type="ECO:0000313" key="6">
    <source>
        <dbReference type="Proteomes" id="UP000034680"/>
    </source>
</evidence>
<evidence type="ECO:0000256" key="3">
    <source>
        <dbReference type="ARBA" id="ARBA00022691"/>
    </source>
</evidence>
<evidence type="ECO:0008006" key="7">
    <source>
        <dbReference type="Google" id="ProtNLM"/>
    </source>
</evidence>
<dbReference type="Pfam" id="PF00145">
    <property type="entry name" value="DNA_methylase"/>
    <property type="match status" value="1"/>
</dbReference>
<dbReference type="Proteomes" id="UP000034680">
    <property type="component" value="Unassembled WGS sequence"/>
</dbReference>
<dbReference type="GO" id="GO:0032259">
    <property type="term" value="P:methylation"/>
    <property type="evidence" value="ECO:0007669"/>
    <property type="project" value="UniProtKB-KW"/>
</dbReference>
<keyword evidence="2 4" id="KW-0808">Transferase</keyword>
<dbReference type="GO" id="GO:0008168">
    <property type="term" value="F:methyltransferase activity"/>
    <property type="evidence" value="ECO:0007669"/>
    <property type="project" value="UniProtKB-KW"/>
</dbReference>
<protein>
    <recommendedName>
        <fullName evidence="7">DNA (cytosine-5-)-methyltransferase</fullName>
    </recommendedName>
</protein>
<comment type="similarity">
    <text evidence="4">Belongs to the class I-like SAM-binding methyltransferase superfamily. C5-methyltransferase family.</text>
</comment>
<dbReference type="PANTHER" id="PTHR46098">
    <property type="entry name" value="TRNA (CYTOSINE(38)-C(5))-METHYLTRANSFERASE"/>
    <property type="match status" value="1"/>
</dbReference>
<comment type="caution">
    <text evidence="5">The sequence shown here is derived from an EMBL/GenBank/DDBJ whole genome shotgun (WGS) entry which is preliminary data.</text>
</comment>
<dbReference type="AlphaFoldDB" id="A0A0G2F9H1"/>
<keyword evidence="3 4" id="KW-0949">S-adenosyl-L-methionine</keyword>